<evidence type="ECO:0000313" key="2">
    <source>
        <dbReference type="Proteomes" id="UP001458880"/>
    </source>
</evidence>
<proteinExistence type="predicted"/>
<dbReference type="EMBL" id="JASPKY010000435">
    <property type="protein sequence ID" value="KAK9700566.1"/>
    <property type="molecule type" value="Genomic_DNA"/>
</dbReference>
<dbReference type="InterPro" id="IPR039931">
    <property type="entry name" value="EEIG1/2-like"/>
</dbReference>
<accession>A0AAW1JCN9</accession>
<evidence type="ECO:0000313" key="1">
    <source>
        <dbReference type="EMBL" id="KAK9700566.1"/>
    </source>
</evidence>
<dbReference type="Proteomes" id="UP001458880">
    <property type="component" value="Unassembled WGS sequence"/>
</dbReference>
<reference evidence="1 2" key="1">
    <citation type="journal article" date="2024" name="BMC Genomics">
        <title>De novo assembly and annotation of Popillia japonica's genome with initial clues to its potential as an invasive pest.</title>
        <authorList>
            <person name="Cucini C."/>
            <person name="Boschi S."/>
            <person name="Funari R."/>
            <person name="Cardaioli E."/>
            <person name="Iannotti N."/>
            <person name="Marturano G."/>
            <person name="Paoli F."/>
            <person name="Bruttini M."/>
            <person name="Carapelli A."/>
            <person name="Frati F."/>
            <person name="Nardi F."/>
        </authorList>
    </citation>
    <scope>NUCLEOTIDE SEQUENCE [LARGE SCALE GENOMIC DNA]</scope>
    <source>
        <strain evidence="1">DMR45628</strain>
    </source>
</reference>
<gene>
    <name evidence="1" type="ORF">QE152_g31180</name>
</gene>
<protein>
    <submittedName>
        <fullName evidence="1">Uncharacterized protein</fullName>
    </submittedName>
</protein>
<name>A0AAW1JCN9_POPJA</name>
<keyword evidence="2" id="KW-1185">Reference proteome</keyword>
<organism evidence="1 2">
    <name type="scientific">Popillia japonica</name>
    <name type="common">Japanese beetle</name>
    <dbReference type="NCBI Taxonomy" id="7064"/>
    <lineage>
        <taxon>Eukaryota</taxon>
        <taxon>Metazoa</taxon>
        <taxon>Ecdysozoa</taxon>
        <taxon>Arthropoda</taxon>
        <taxon>Hexapoda</taxon>
        <taxon>Insecta</taxon>
        <taxon>Pterygota</taxon>
        <taxon>Neoptera</taxon>
        <taxon>Endopterygota</taxon>
        <taxon>Coleoptera</taxon>
        <taxon>Polyphaga</taxon>
        <taxon>Scarabaeiformia</taxon>
        <taxon>Scarabaeidae</taxon>
        <taxon>Rutelinae</taxon>
        <taxon>Popillia</taxon>
    </lineage>
</organism>
<dbReference type="PANTHER" id="PTHR21456">
    <property type="entry name" value="FAMILY WITH SEQUENCE SIMILARITY 102"/>
    <property type="match status" value="1"/>
</dbReference>
<sequence length="75" mass="8448">MSSHSFSSGKVSYMTNGRSTTMTSFMTKKKKYKFTVEICLEELLEVPFVSAVLFAKLRLLDGGNFQDHSSREEGT</sequence>
<dbReference type="AlphaFoldDB" id="A0AAW1JCN9"/>
<comment type="caution">
    <text evidence="1">The sequence shown here is derived from an EMBL/GenBank/DDBJ whole genome shotgun (WGS) entry which is preliminary data.</text>
</comment>
<dbReference type="PANTHER" id="PTHR21456:SF1">
    <property type="entry name" value="C2 NT-TYPE DOMAIN-CONTAINING PROTEIN"/>
    <property type="match status" value="1"/>
</dbReference>